<keyword evidence="3" id="KW-1185">Reference proteome</keyword>
<protein>
    <submittedName>
        <fullName evidence="2">Cas4 family exonuclease</fullName>
    </submittedName>
</protein>
<dbReference type="GO" id="GO:0004527">
    <property type="term" value="F:exonuclease activity"/>
    <property type="evidence" value="ECO:0007669"/>
    <property type="project" value="UniProtKB-KW"/>
</dbReference>
<dbReference type="Gene3D" id="3.90.320.10">
    <property type="match status" value="1"/>
</dbReference>
<dbReference type="KEGG" id="vg:80559299"/>
<name>A0A5J6T4F5_9CAUD</name>
<sequence>MSPYPSSLVPMTDELVITNSVIKSFKGCPQATKYKHFELLGPKYNTSKPLKRGTWFHGLLEARYKGESVTKAHKEFVGQFGKLFDEEKEAMGDLPHEMADLYKAYRWHYRDDESWKVHEVEIKLEAELPNGMQAQGKADLLVEDEYGLWAVDHKTHKSLPRTDYRLVDFQSPYYIWMFRECGIPVKGFIWNYVVPEGPKPLRFNKDGSLSKRQPHTDYPTALKSAQEQEALLDDDVQDILERLKNVRYNRDEVQTSEFFRRDLMEKPDDMIMKVVDDISRTADRYAEWWDRLVADPEAPVERNPSRQCDWCSYRSLCTAELIGLDAQGVRRREYTEHDPFAYYESNSIDK</sequence>
<keyword evidence="2" id="KW-0540">Nuclease</keyword>
<gene>
    <name evidence="2" type="primary">37</name>
    <name evidence="2" type="ORF">SEA_GIBBOUS_37</name>
</gene>
<proteinExistence type="predicted"/>
<feature type="domain" description="PD-(D/E)XK endonuclease-like" evidence="1">
    <location>
        <begin position="20"/>
        <end position="317"/>
    </location>
</feature>
<accession>A0A5J6T4F5</accession>
<dbReference type="EMBL" id="MN310549">
    <property type="protein sequence ID" value="QFG05113.1"/>
    <property type="molecule type" value="Genomic_DNA"/>
</dbReference>
<dbReference type="Proteomes" id="UP000326272">
    <property type="component" value="Segment"/>
</dbReference>
<dbReference type="RefSeq" id="YP_010842507.1">
    <property type="nucleotide sequence ID" value="NC_079141.1"/>
</dbReference>
<evidence type="ECO:0000259" key="1">
    <source>
        <dbReference type="Pfam" id="PF12705"/>
    </source>
</evidence>
<keyword evidence="2" id="KW-0378">Hydrolase</keyword>
<organism evidence="2 3">
    <name type="scientific">Gordonia phage Gibbous</name>
    <dbReference type="NCBI Taxonomy" id="2652405"/>
    <lineage>
        <taxon>Viruses</taxon>
        <taxon>Duplodnaviria</taxon>
        <taxon>Heunggongvirae</taxon>
        <taxon>Uroviricota</taxon>
        <taxon>Caudoviricetes</taxon>
        <taxon>Aziravirus</taxon>
        <taxon>Aziravirus gibbous</taxon>
    </lineage>
</organism>
<reference evidence="2 3" key="1">
    <citation type="submission" date="2019-08" db="EMBL/GenBank/DDBJ databases">
        <authorList>
            <person name="Birge L.R."/>
            <person name="Bivans L.D."/>
            <person name="Blakestad S.M."/>
            <person name="Chesley E.K."/>
            <person name="Frank J.E."/>
            <person name="Hoagland S."/>
            <person name="Hultquist J."/>
            <person name="Lee N.R."/>
            <person name="Pena P.B."/>
            <person name="Ramsey E.P."/>
            <person name="Chia C."/>
            <person name="Gurney S.M.R."/>
            <person name="Garlena R.A."/>
            <person name="Russell D.A."/>
            <person name="Pope W.H."/>
            <person name="Jacobs-Sera D."/>
            <person name="Hatfull G.F."/>
        </authorList>
    </citation>
    <scope>NUCLEOTIDE SEQUENCE [LARGE SCALE GENOMIC DNA]</scope>
</reference>
<dbReference type="Pfam" id="PF12705">
    <property type="entry name" value="PDDEXK_1"/>
    <property type="match status" value="1"/>
</dbReference>
<evidence type="ECO:0000313" key="3">
    <source>
        <dbReference type="Proteomes" id="UP000326272"/>
    </source>
</evidence>
<keyword evidence="2" id="KW-0269">Exonuclease</keyword>
<evidence type="ECO:0000313" key="2">
    <source>
        <dbReference type="EMBL" id="QFG05113.1"/>
    </source>
</evidence>
<dbReference type="InterPro" id="IPR011604">
    <property type="entry name" value="PDDEXK-like_dom_sf"/>
</dbReference>
<dbReference type="GeneID" id="80559299"/>
<dbReference type="InterPro" id="IPR038726">
    <property type="entry name" value="PDDEXK_AddAB-type"/>
</dbReference>